<dbReference type="AlphaFoldDB" id="A0A9Q1FLR1"/>
<evidence type="ECO:0000256" key="3">
    <source>
        <dbReference type="ARBA" id="ARBA00022536"/>
    </source>
</evidence>
<dbReference type="PANTHER" id="PTHR24264:SF40">
    <property type="entry name" value="HYALURONAN-BINDING PROTEIN 2"/>
    <property type="match status" value="1"/>
</dbReference>
<reference evidence="22" key="1">
    <citation type="journal article" date="2023" name="Science">
        <title>Genome structures resolve the early diversification of teleost fishes.</title>
        <authorList>
            <person name="Parey E."/>
            <person name="Louis A."/>
            <person name="Montfort J."/>
            <person name="Bouchez O."/>
            <person name="Roques C."/>
            <person name="Iampietro C."/>
            <person name="Lluch J."/>
            <person name="Castinel A."/>
            <person name="Donnadieu C."/>
            <person name="Desvignes T."/>
            <person name="Floi Bucao C."/>
            <person name="Jouanno E."/>
            <person name="Wen M."/>
            <person name="Mejri S."/>
            <person name="Dirks R."/>
            <person name="Jansen H."/>
            <person name="Henkel C."/>
            <person name="Chen W.J."/>
            <person name="Zahm M."/>
            <person name="Cabau C."/>
            <person name="Klopp C."/>
            <person name="Thompson A.W."/>
            <person name="Robinson-Rechavi M."/>
            <person name="Braasch I."/>
            <person name="Lecointre G."/>
            <person name="Bobe J."/>
            <person name="Postlethwait J.H."/>
            <person name="Berthelot C."/>
            <person name="Roest Crollius H."/>
            <person name="Guiguen Y."/>
        </authorList>
    </citation>
    <scope>NUCLEOTIDE SEQUENCE</scope>
    <source>
        <strain evidence="22">WJC10195</strain>
    </source>
</reference>
<dbReference type="SMART" id="SM00130">
    <property type="entry name" value="KR"/>
    <property type="match status" value="1"/>
</dbReference>
<dbReference type="InterPro" id="IPR009003">
    <property type="entry name" value="Peptidase_S1_PA"/>
</dbReference>
<dbReference type="GO" id="GO:0004252">
    <property type="term" value="F:serine-type endopeptidase activity"/>
    <property type="evidence" value="ECO:0007669"/>
    <property type="project" value="UniProtKB-EC"/>
</dbReference>
<dbReference type="SMART" id="SM00179">
    <property type="entry name" value="EGF_CA"/>
    <property type="match status" value="2"/>
</dbReference>
<comment type="subcellular location">
    <subcellularLocation>
        <location evidence="1">Secreted</location>
        <location evidence="1">Extracellular space</location>
    </subcellularLocation>
</comment>
<dbReference type="InterPro" id="IPR000742">
    <property type="entry name" value="EGF"/>
</dbReference>
<feature type="compositionally biased region" description="Low complexity" evidence="17">
    <location>
        <begin position="377"/>
        <end position="388"/>
    </location>
</feature>
<evidence type="ECO:0000256" key="6">
    <source>
        <dbReference type="ARBA" id="ARBA00022729"/>
    </source>
</evidence>
<accession>A0A9Q1FLR1</accession>
<evidence type="ECO:0000256" key="13">
    <source>
        <dbReference type="ARBA" id="ARBA00038868"/>
    </source>
</evidence>
<dbReference type="EC" id="3.4.21.4" evidence="13"/>
<feature type="chain" id="PRO_5040298503" description="trypsin" evidence="18">
    <location>
        <begin position="22"/>
        <end position="658"/>
    </location>
</feature>
<evidence type="ECO:0000256" key="17">
    <source>
        <dbReference type="SAM" id="MobiDB-lite"/>
    </source>
</evidence>
<dbReference type="PROSITE" id="PS50026">
    <property type="entry name" value="EGF_3"/>
    <property type="match status" value="2"/>
</dbReference>
<evidence type="ECO:0000256" key="8">
    <source>
        <dbReference type="ARBA" id="ARBA00022801"/>
    </source>
</evidence>
<feature type="compositionally biased region" description="Basic and acidic residues" evidence="17">
    <location>
        <begin position="43"/>
        <end position="58"/>
    </location>
</feature>
<feature type="domain" description="EGF-like" evidence="19">
    <location>
        <begin position="82"/>
        <end position="118"/>
    </location>
</feature>
<dbReference type="CDD" id="cd00054">
    <property type="entry name" value="EGF_CA"/>
    <property type="match status" value="2"/>
</dbReference>
<keyword evidence="5 16" id="KW-0645">Protease</keyword>
<feature type="compositionally biased region" description="Basic residues" evidence="17">
    <location>
        <begin position="25"/>
        <end position="41"/>
    </location>
</feature>
<dbReference type="GO" id="GO:0006508">
    <property type="term" value="P:proteolysis"/>
    <property type="evidence" value="ECO:0007669"/>
    <property type="project" value="UniProtKB-KW"/>
</dbReference>
<keyword evidence="11" id="KW-0325">Glycoprotein</keyword>
<dbReference type="PROSITE" id="PS00134">
    <property type="entry name" value="TRYPSIN_HIS"/>
    <property type="match status" value="1"/>
</dbReference>
<feature type="disulfide bond" evidence="14">
    <location>
        <begin position="108"/>
        <end position="117"/>
    </location>
</feature>
<comment type="caution">
    <text evidence="14">Lacks conserved residue(s) required for the propagation of feature annotation.</text>
</comment>
<gene>
    <name evidence="22" type="ORF">SKAU_G00178670</name>
</gene>
<dbReference type="PROSITE" id="PS50240">
    <property type="entry name" value="TRYPSIN_DOM"/>
    <property type="match status" value="1"/>
</dbReference>
<dbReference type="InterPro" id="IPR033116">
    <property type="entry name" value="TRYPSIN_SER"/>
</dbReference>
<dbReference type="Gene3D" id="2.40.10.10">
    <property type="entry name" value="Trypsin-like serine proteases"/>
    <property type="match status" value="1"/>
</dbReference>
<evidence type="ECO:0000259" key="20">
    <source>
        <dbReference type="PROSITE" id="PS50070"/>
    </source>
</evidence>
<dbReference type="Pfam" id="PF00051">
    <property type="entry name" value="Kringle"/>
    <property type="match status" value="1"/>
</dbReference>
<dbReference type="PANTHER" id="PTHR24264">
    <property type="entry name" value="TRYPSIN-RELATED"/>
    <property type="match status" value="1"/>
</dbReference>
<dbReference type="PROSITE" id="PS01186">
    <property type="entry name" value="EGF_2"/>
    <property type="match status" value="2"/>
</dbReference>
<dbReference type="InterPro" id="IPR018114">
    <property type="entry name" value="TRYPSIN_HIS"/>
</dbReference>
<sequence>MDTKLVFLLVFSALIILPAQSAKHGHGHGHGHWHGHGHGHGHGPGEGKSGKHDSKESDYDYEATDPPSDEDIIDWLIDLQDLSDECNPNPCLNNGVCEAKNDKFKCDCPKPFKGKTCQKVKKVCKRNKCGHGQCVLTSTEPYFECKCKPPFQPPDCRKVSVCDPSPCKNGASCIADGHKFECACPDSFSGKFCQVGPDDCSQGDGDSYRGLVSETEDGDDCLFWNSYFILDKGADPFNTYDDDDGLGPHNHCRNPDGDIKPWCFINRRGKLKWDHCDVKECPTPTAVPPAEEVTSPAPGEEVTSPPPGEEVTSPAPGEEVTSPAPGEEVTSSAPGEEVTSPAPGEEVTSPAPGEEVISPAPGEEVTSSAPGEEVTSPAPGEEVTVPGVVEEKPTTAVKEFASCGKPEPTRLLHRVYGGMKSIPGAHPWQASLQVRPKGSHWPYRHTCGGVLIEPCWVLTAGHCIDKANSMRVVLGGVKLAKNESSEQTVDVEAAIVHENYRETPSAVYNDIALLKLKGPDGHCTKETKFVKTACLPNTTFPAGKECTISGWGSTETSDYGSNQLLDAKVLLISQQQCMSDRVYGHVLDDTMFCAGYLQGGVDSCQGDSGGPLVCENDEVHYVYGLVSWGDSCAKKYKPGVYTRLTKFTDWINSHIHNV</sequence>
<keyword evidence="2" id="KW-0964">Secreted</keyword>
<dbReference type="GO" id="GO:0005615">
    <property type="term" value="C:extracellular space"/>
    <property type="evidence" value="ECO:0007669"/>
    <property type="project" value="TreeGrafter"/>
</dbReference>
<dbReference type="EMBL" id="JAINUF010000005">
    <property type="protein sequence ID" value="KAJ8361342.1"/>
    <property type="molecule type" value="Genomic_DNA"/>
</dbReference>
<comment type="catalytic activity">
    <reaction evidence="12">
        <text>Preferential cleavage: Arg-|-Xaa, Lys-|-Xaa.</text>
        <dbReference type="EC" id="3.4.21.4"/>
    </reaction>
</comment>
<feature type="domain" description="Peptidase S1" evidence="21">
    <location>
        <begin position="415"/>
        <end position="656"/>
    </location>
</feature>
<evidence type="ECO:0000256" key="4">
    <source>
        <dbReference type="ARBA" id="ARBA00022572"/>
    </source>
</evidence>
<dbReference type="InterPro" id="IPR000001">
    <property type="entry name" value="Kringle"/>
</dbReference>
<evidence type="ECO:0000256" key="14">
    <source>
        <dbReference type="PROSITE-ProRule" id="PRU00076"/>
    </source>
</evidence>
<evidence type="ECO:0000256" key="2">
    <source>
        <dbReference type="ARBA" id="ARBA00022525"/>
    </source>
</evidence>
<feature type="disulfide bond" evidence="14">
    <location>
        <begin position="184"/>
        <end position="193"/>
    </location>
</feature>
<dbReference type="GO" id="GO:0005509">
    <property type="term" value="F:calcium ion binding"/>
    <property type="evidence" value="ECO:0007669"/>
    <property type="project" value="InterPro"/>
</dbReference>
<evidence type="ECO:0000256" key="5">
    <source>
        <dbReference type="ARBA" id="ARBA00022670"/>
    </source>
</evidence>
<dbReference type="InterPro" id="IPR038178">
    <property type="entry name" value="Kringle_sf"/>
</dbReference>
<keyword evidence="4 15" id="KW-0420">Kringle</keyword>
<evidence type="ECO:0000259" key="21">
    <source>
        <dbReference type="PROSITE" id="PS50240"/>
    </source>
</evidence>
<dbReference type="InterPro" id="IPR050127">
    <property type="entry name" value="Serine_Proteases_S1"/>
</dbReference>
<feature type="domain" description="Kringle" evidence="20">
    <location>
        <begin position="199"/>
        <end position="281"/>
    </location>
</feature>
<dbReference type="PRINTS" id="PR00018">
    <property type="entry name" value="KRINGLE"/>
</dbReference>
<dbReference type="InterPro" id="IPR001881">
    <property type="entry name" value="EGF-like_Ca-bd_dom"/>
</dbReference>
<dbReference type="OrthoDB" id="9937281at2759"/>
<dbReference type="PRINTS" id="PR00722">
    <property type="entry name" value="CHYMOTRYPSIN"/>
</dbReference>
<dbReference type="PROSITE" id="PS00135">
    <property type="entry name" value="TRYPSIN_SER"/>
    <property type="match status" value="1"/>
</dbReference>
<dbReference type="InterPro" id="IPR001254">
    <property type="entry name" value="Trypsin_dom"/>
</dbReference>
<feature type="domain" description="EGF-like" evidence="19">
    <location>
        <begin position="158"/>
        <end position="194"/>
    </location>
</feature>
<dbReference type="Gene3D" id="2.10.25.10">
    <property type="entry name" value="Laminin"/>
    <property type="match status" value="2"/>
</dbReference>
<proteinExistence type="predicted"/>
<evidence type="ECO:0000313" key="23">
    <source>
        <dbReference type="Proteomes" id="UP001152622"/>
    </source>
</evidence>
<dbReference type="SUPFAM" id="SSF57196">
    <property type="entry name" value="EGF/Laminin"/>
    <property type="match status" value="1"/>
</dbReference>
<evidence type="ECO:0000256" key="11">
    <source>
        <dbReference type="ARBA" id="ARBA00023180"/>
    </source>
</evidence>
<dbReference type="InterPro" id="IPR001314">
    <property type="entry name" value="Peptidase_S1A"/>
</dbReference>
<dbReference type="Pfam" id="PF00008">
    <property type="entry name" value="EGF"/>
    <property type="match status" value="2"/>
</dbReference>
<dbReference type="SMART" id="SM00181">
    <property type="entry name" value="EGF"/>
    <property type="match status" value="3"/>
</dbReference>
<dbReference type="PROSITE" id="PS50070">
    <property type="entry name" value="KRINGLE_2"/>
    <property type="match status" value="1"/>
</dbReference>
<comment type="caution">
    <text evidence="22">The sequence shown here is derived from an EMBL/GenBank/DDBJ whole genome shotgun (WGS) entry which is preliminary data.</text>
</comment>
<evidence type="ECO:0000256" key="15">
    <source>
        <dbReference type="PROSITE-ProRule" id="PRU00121"/>
    </source>
</evidence>
<feature type="region of interest" description="Disordered" evidence="17">
    <location>
        <begin position="280"/>
        <end position="388"/>
    </location>
</feature>
<keyword evidence="3 14" id="KW-0245">EGF-like domain</keyword>
<evidence type="ECO:0000256" key="7">
    <source>
        <dbReference type="ARBA" id="ARBA00022737"/>
    </source>
</evidence>
<keyword evidence="7" id="KW-0677">Repeat</keyword>
<keyword evidence="9 16" id="KW-0720">Serine protease</keyword>
<dbReference type="CDD" id="cd00190">
    <property type="entry name" value="Tryp_SPc"/>
    <property type="match status" value="1"/>
</dbReference>
<evidence type="ECO:0000256" key="16">
    <source>
        <dbReference type="RuleBase" id="RU363034"/>
    </source>
</evidence>
<dbReference type="InterPro" id="IPR043504">
    <property type="entry name" value="Peptidase_S1_PA_chymotrypsin"/>
</dbReference>
<dbReference type="FunFam" id="2.40.20.10:FF:000001">
    <property type="entry name" value="Urokinase-type plasminogen activator"/>
    <property type="match status" value="1"/>
</dbReference>
<dbReference type="Pfam" id="PF00089">
    <property type="entry name" value="Trypsin"/>
    <property type="match status" value="1"/>
</dbReference>
<name>A0A9Q1FLR1_SYNKA</name>
<dbReference type="PROSITE" id="PS00022">
    <property type="entry name" value="EGF_1"/>
    <property type="match status" value="2"/>
</dbReference>
<feature type="compositionally biased region" description="Acidic residues" evidence="17">
    <location>
        <begin position="59"/>
        <end position="68"/>
    </location>
</feature>
<dbReference type="InterPro" id="IPR013806">
    <property type="entry name" value="Kringle-like"/>
</dbReference>
<keyword evidence="8 16" id="KW-0378">Hydrolase</keyword>
<organism evidence="22 23">
    <name type="scientific">Synaphobranchus kaupii</name>
    <name type="common">Kaup's arrowtooth eel</name>
    <dbReference type="NCBI Taxonomy" id="118154"/>
    <lineage>
        <taxon>Eukaryota</taxon>
        <taxon>Metazoa</taxon>
        <taxon>Chordata</taxon>
        <taxon>Craniata</taxon>
        <taxon>Vertebrata</taxon>
        <taxon>Euteleostomi</taxon>
        <taxon>Actinopterygii</taxon>
        <taxon>Neopterygii</taxon>
        <taxon>Teleostei</taxon>
        <taxon>Anguilliformes</taxon>
        <taxon>Synaphobranchidae</taxon>
        <taxon>Synaphobranchus</taxon>
    </lineage>
</organism>
<dbReference type="CDD" id="cd00108">
    <property type="entry name" value="KR"/>
    <property type="match status" value="1"/>
</dbReference>
<dbReference type="Proteomes" id="UP001152622">
    <property type="component" value="Chromosome 5"/>
</dbReference>
<dbReference type="SMART" id="SM00020">
    <property type="entry name" value="Tryp_SPc"/>
    <property type="match status" value="1"/>
</dbReference>
<keyword evidence="23" id="KW-1185">Reference proteome</keyword>
<evidence type="ECO:0000256" key="10">
    <source>
        <dbReference type="ARBA" id="ARBA00023157"/>
    </source>
</evidence>
<evidence type="ECO:0000256" key="18">
    <source>
        <dbReference type="SAM" id="SignalP"/>
    </source>
</evidence>
<evidence type="ECO:0000259" key="19">
    <source>
        <dbReference type="PROSITE" id="PS50026"/>
    </source>
</evidence>
<protein>
    <recommendedName>
        <fullName evidence="13">trypsin</fullName>
        <ecNumber evidence="13">3.4.21.4</ecNumber>
    </recommendedName>
</protein>
<feature type="signal peptide" evidence="18">
    <location>
        <begin position="1"/>
        <end position="21"/>
    </location>
</feature>
<keyword evidence="10 14" id="KW-1015">Disulfide bond</keyword>
<dbReference type="FunFam" id="2.40.10.10:FF:000069">
    <property type="entry name" value="Hyaluronan-binding protein 2"/>
    <property type="match status" value="1"/>
</dbReference>
<evidence type="ECO:0000256" key="1">
    <source>
        <dbReference type="ARBA" id="ARBA00004239"/>
    </source>
</evidence>
<dbReference type="SUPFAM" id="SSF57440">
    <property type="entry name" value="Kringle-like"/>
    <property type="match status" value="1"/>
</dbReference>
<dbReference type="FunFam" id="2.10.25.10:FF:000321">
    <property type="entry name" value="Protein delta homolog 1"/>
    <property type="match status" value="1"/>
</dbReference>
<evidence type="ECO:0000256" key="9">
    <source>
        <dbReference type="ARBA" id="ARBA00022825"/>
    </source>
</evidence>
<keyword evidence="6 18" id="KW-0732">Signal</keyword>
<dbReference type="SUPFAM" id="SSF50494">
    <property type="entry name" value="Trypsin-like serine proteases"/>
    <property type="match status" value="1"/>
</dbReference>
<feature type="region of interest" description="Disordered" evidence="17">
    <location>
        <begin position="25"/>
        <end position="68"/>
    </location>
</feature>
<evidence type="ECO:0000256" key="12">
    <source>
        <dbReference type="ARBA" id="ARBA00036320"/>
    </source>
</evidence>
<evidence type="ECO:0000313" key="22">
    <source>
        <dbReference type="EMBL" id="KAJ8361342.1"/>
    </source>
</evidence>
<dbReference type="Gene3D" id="2.40.20.10">
    <property type="entry name" value="Plasminogen Kringle 4"/>
    <property type="match status" value="1"/>
</dbReference>